<dbReference type="GO" id="GO:0009002">
    <property type="term" value="F:serine-type D-Ala-D-Ala carboxypeptidase activity"/>
    <property type="evidence" value="ECO:0007669"/>
    <property type="project" value="UniProtKB-EC"/>
</dbReference>
<reference evidence="3" key="1">
    <citation type="journal article" date="2019" name="Int. J. Syst. Evol. Microbiol.">
        <title>The Global Catalogue of Microorganisms (GCM) 10K type strain sequencing project: providing services to taxonomists for standard genome sequencing and annotation.</title>
        <authorList>
            <consortium name="The Broad Institute Genomics Platform"/>
            <consortium name="The Broad Institute Genome Sequencing Center for Infectious Disease"/>
            <person name="Wu L."/>
            <person name="Ma J."/>
        </authorList>
    </citation>
    <scope>NUCLEOTIDE SEQUENCE [LARGE SCALE GENOMIC DNA]</scope>
    <source>
        <strain evidence="3">KCTC 42953</strain>
    </source>
</reference>
<evidence type="ECO:0000313" key="2">
    <source>
        <dbReference type="EMBL" id="MFC3193857.1"/>
    </source>
</evidence>
<dbReference type="EC" id="3.4.16.4" evidence="2"/>
<name>A0ABV7JEL0_9GAMM</name>
<keyword evidence="2" id="KW-0645">Protease</keyword>
<dbReference type="Pfam" id="PF02557">
    <property type="entry name" value="VanY"/>
    <property type="match status" value="1"/>
</dbReference>
<keyword evidence="3" id="KW-1185">Reference proteome</keyword>
<keyword evidence="2" id="KW-0378">Hydrolase</keyword>
<dbReference type="PANTHER" id="PTHR34385:SF1">
    <property type="entry name" value="PEPTIDOGLYCAN L-ALANYL-D-GLUTAMATE ENDOPEPTIDASE CWLK"/>
    <property type="match status" value="1"/>
</dbReference>
<dbReference type="InterPro" id="IPR003709">
    <property type="entry name" value="VanY-like_core_dom"/>
</dbReference>
<dbReference type="Gene3D" id="3.30.1380.10">
    <property type="match status" value="1"/>
</dbReference>
<evidence type="ECO:0000259" key="1">
    <source>
        <dbReference type="Pfam" id="PF02557"/>
    </source>
</evidence>
<dbReference type="PANTHER" id="PTHR34385">
    <property type="entry name" value="D-ALANYL-D-ALANINE CARBOXYPEPTIDASE"/>
    <property type="match status" value="1"/>
</dbReference>
<dbReference type="EMBL" id="JBHRTS010000003">
    <property type="protein sequence ID" value="MFC3193857.1"/>
    <property type="molecule type" value="Genomic_DNA"/>
</dbReference>
<keyword evidence="2" id="KW-0121">Carboxypeptidase</keyword>
<sequence>MISINTDRLSILPTHKNCWSIHDRSDEQLIGKLFFRDQWFNILLKPQSLRLGVATEASYGLMKAINSEHYKARTAVPHAQQFLTSMGFSPTGDHYEVTIEHLKQPDPYHTLNHQLDIDITKLKTPVQWTAAQLIDTDNDCFGRPAKLHPRCAAAWQAMKSAAAENGIELQLASAYRSMKYQAHLIAQKQRNKQAIEDILITNAAPGHSEHHTGCAIDITTPGFTPLEEAFENSAAFQWLNAHGADHGFSMSYPRENPHGIIYEPWHWRHQS</sequence>
<dbReference type="InterPro" id="IPR052179">
    <property type="entry name" value="DD-CPase-like"/>
</dbReference>
<gene>
    <name evidence="2" type="ORF">ACFODZ_06365</name>
</gene>
<organism evidence="2 3">
    <name type="scientific">Marinicella sediminis</name>
    <dbReference type="NCBI Taxonomy" id="1792834"/>
    <lineage>
        <taxon>Bacteria</taxon>
        <taxon>Pseudomonadati</taxon>
        <taxon>Pseudomonadota</taxon>
        <taxon>Gammaproteobacteria</taxon>
        <taxon>Lysobacterales</taxon>
        <taxon>Marinicellaceae</taxon>
        <taxon>Marinicella</taxon>
    </lineage>
</organism>
<evidence type="ECO:0000313" key="3">
    <source>
        <dbReference type="Proteomes" id="UP001595533"/>
    </source>
</evidence>
<accession>A0ABV7JEL0</accession>
<dbReference type="RefSeq" id="WP_077411349.1">
    <property type="nucleotide sequence ID" value="NZ_JBHRTS010000003.1"/>
</dbReference>
<proteinExistence type="predicted"/>
<feature type="domain" description="D-alanyl-D-alanine carboxypeptidase-like core" evidence="1">
    <location>
        <begin position="146"/>
        <end position="269"/>
    </location>
</feature>
<protein>
    <submittedName>
        <fullName evidence="2">M15 family metallopeptidase</fullName>
        <ecNumber evidence="2">3.4.16.4</ecNumber>
    </submittedName>
</protein>
<dbReference type="SUPFAM" id="SSF55166">
    <property type="entry name" value="Hedgehog/DD-peptidase"/>
    <property type="match status" value="1"/>
</dbReference>
<dbReference type="Proteomes" id="UP001595533">
    <property type="component" value="Unassembled WGS sequence"/>
</dbReference>
<dbReference type="CDD" id="cd14852">
    <property type="entry name" value="LD-carboxypeptidase"/>
    <property type="match status" value="1"/>
</dbReference>
<dbReference type="InterPro" id="IPR058193">
    <property type="entry name" value="VanY/YodJ_core_dom"/>
</dbReference>
<comment type="caution">
    <text evidence="2">The sequence shown here is derived from an EMBL/GenBank/DDBJ whole genome shotgun (WGS) entry which is preliminary data.</text>
</comment>
<dbReference type="InterPro" id="IPR009045">
    <property type="entry name" value="Zn_M74/Hedgehog-like"/>
</dbReference>